<dbReference type="GO" id="GO:0003677">
    <property type="term" value="F:DNA binding"/>
    <property type="evidence" value="ECO:0007669"/>
    <property type="project" value="UniProtKB-KW"/>
</dbReference>
<keyword evidence="2" id="KW-0812">Transmembrane</keyword>
<feature type="transmembrane region" description="Helical" evidence="2">
    <location>
        <begin position="154"/>
        <end position="171"/>
    </location>
</feature>
<feature type="transmembrane region" description="Helical" evidence="2">
    <location>
        <begin position="84"/>
        <end position="103"/>
    </location>
</feature>
<dbReference type="PROSITE" id="PS50943">
    <property type="entry name" value="HTH_CROC1"/>
    <property type="match status" value="1"/>
</dbReference>
<evidence type="ECO:0000313" key="4">
    <source>
        <dbReference type="EMBL" id="KRL44266.1"/>
    </source>
</evidence>
<dbReference type="InterPro" id="IPR001387">
    <property type="entry name" value="Cro/C1-type_HTH"/>
</dbReference>
<protein>
    <recommendedName>
        <fullName evidence="3">HTH cro/C1-type domain-containing protein</fullName>
    </recommendedName>
</protein>
<dbReference type="Gene3D" id="1.10.260.40">
    <property type="entry name" value="lambda repressor-like DNA-binding domains"/>
    <property type="match status" value="1"/>
</dbReference>
<gene>
    <name evidence="4" type="ORF">FD01_GL001207</name>
</gene>
<evidence type="ECO:0000259" key="3">
    <source>
        <dbReference type="PROSITE" id="PS50943"/>
    </source>
</evidence>
<dbReference type="PATRIC" id="fig|1423769.4.peg.1306"/>
<feature type="transmembrane region" description="Helical" evidence="2">
    <location>
        <begin position="115"/>
        <end position="133"/>
    </location>
</feature>
<feature type="transmembrane region" description="Helical" evidence="2">
    <location>
        <begin position="177"/>
        <end position="194"/>
    </location>
</feature>
<dbReference type="OrthoDB" id="9805856at2"/>
<accession>A0A0R1QPS8</accession>
<comment type="caution">
    <text evidence="4">The sequence shown here is derived from an EMBL/GenBank/DDBJ whole genome shotgun (WGS) entry which is preliminary data.</text>
</comment>
<evidence type="ECO:0000256" key="1">
    <source>
        <dbReference type="ARBA" id="ARBA00023125"/>
    </source>
</evidence>
<keyword evidence="1" id="KW-0238">DNA-binding</keyword>
<dbReference type="Pfam" id="PF01381">
    <property type="entry name" value="HTH_3"/>
    <property type="match status" value="1"/>
</dbReference>
<dbReference type="EMBL" id="AZEU01000163">
    <property type="protein sequence ID" value="KRL44266.1"/>
    <property type="molecule type" value="Genomic_DNA"/>
</dbReference>
<keyword evidence="2" id="KW-1133">Transmembrane helix</keyword>
<dbReference type="CDD" id="cd00093">
    <property type="entry name" value="HTH_XRE"/>
    <property type="match status" value="1"/>
</dbReference>
<dbReference type="SUPFAM" id="SSF47413">
    <property type="entry name" value="lambda repressor-like DNA-binding domains"/>
    <property type="match status" value="1"/>
</dbReference>
<dbReference type="SMART" id="SM00530">
    <property type="entry name" value="HTH_XRE"/>
    <property type="match status" value="1"/>
</dbReference>
<dbReference type="RefSeq" id="WP_056963908.1">
    <property type="nucleotide sequence ID" value="NZ_AZEU01000163.1"/>
</dbReference>
<reference evidence="4 5" key="1">
    <citation type="journal article" date="2015" name="Genome Announc.">
        <title>Expanding the biotechnology potential of lactobacilli through comparative genomics of 213 strains and associated genera.</title>
        <authorList>
            <person name="Sun Z."/>
            <person name="Harris H.M."/>
            <person name="McCann A."/>
            <person name="Guo C."/>
            <person name="Argimon S."/>
            <person name="Zhang W."/>
            <person name="Yang X."/>
            <person name="Jeffery I.B."/>
            <person name="Cooney J.C."/>
            <person name="Kagawa T.F."/>
            <person name="Liu W."/>
            <person name="Song Y."/>
            <person name="Salvetti E."/>
            <person name="Wrobel A."/>
            <person name="Rasinkangas P."/>
            <person name="Parkhill J."/>
            <person name="Rea M.C."/>
            <person name="O'Sullivan O."/>
            <person name="Ritari J."/>
            <person name="Douillard F.P."/>
            <person name="Paul Ross R."/>
            <person name="Yang R."/>
            <person name="Briner A.E."/>
            <person name="Felis G.E."/>
            <person name="de Vos W.M."/>
            <person name="Barrangou R."/>
            <person name="Klaenhammer T.R."/>
            <person name="Caufield P.W."/>
            <person name="Cui Y."/>
            <person name="Zhang H."/>
            <person name="O'Toole P.W."/>
        </authorList>
    </citation>
    <scope>NUCLEOTIDE SEQUENCE [LARGE SCALE GENOMIC DNA]</scope>
    <source>
        <strain evidence="4 5">DSM 13343</strain>
    </source>
</reference>
<keyword evidence="5" id="KW-1185">Reference proteome</keyword>
<dbReference type="Proteomes" id="UP000051790">
    <property type="component" value="Unassembled WGS sequence"/>
</dbReference>
<dbReference type="PANTHER" id="PTHR46558:SF15">
    <property type="entry name" value="HELIX-TURN-HELIX DOMAIN PROTEIN"/>
    <property type="match status" value="1"/>
</dbReference>
<dbReference type="InterPro" id="IPR010982">
    <property type="entry name" value="Lambda_DNA-bd_dom_sf"/>
</dbReference>
<organism evidence="4 5">
    <name type="scientific">Lacticaseibacillus manihotivorans DSM 13343 = JCM 12514</name>
    <dbReference type="NCBI Taxonomy" id="1423769"/>
    <lineage>
        <taxon>Bacteria</taxon>
        <taxon>Bacillati</taxon>
        <taxon>Bacillota</taxon>
        <taxon>Bacilli</taxon>
        <taxon>Lactobacillales</taxon>
        <taxon>Lactobacillaceae</taxon>
        <taxon>Lacticaseibacillus</taxon>
    </lineage>
</organism>
<evidence type="ECO:0000313" key="5">
    <source>
        <dbReference type="Proteomes" id="UP000051790"/>
    </source>
</evidence>
<keyword evidence="2" id="KW-0472">Membrane</keyword>
<sequence length="203" mass="22804">MTIGEQLQAARQAQQLTQQQVATQLHVARQTISNWETARSYPDITSLIALSDLYEVSLDQLLKSDAMLLADLKQKEQTRRTTKATYYLTAMIAYLALGIGLAHGWGFAAADMSPLVEYALILVVYLCIPVIFITGKRYRHAYHLANQMLQHRRSVIDLMIFTVGFGVVAQWAGWPEWIGLVSVAIIAGGLTYYWHRTDVHHGA</sequence>
<evidence type="ECO:0000256" key="2">
    <source>
        <dbReference type="SAM" id="Phobius"/>
    </source>
</evidence>
<proteinExistence type="predicted"/>
<dbReference type="AlphaFoldDB" id="A0A0R1QPS8"/>
<name>A0A0R1QPS8_9LACO</name>
<feature type="domain" description="HTH cro/C1-type" evidence="3">
    <location>
        <begin position="7"/>
        <end position="61"/>
    </location>
</feature>
<dbReference type="PANTHER" id="PTHR46558">
    <property type="entry name" value="TRACRIPTIONAL REGULATORY PROTEIN-RELATED-RELATED"/>
    <property type="match status" value="1"/>
</dbReference>